<proteinExistence type="predicted"/>
<dbReference type="EMBL" id="AFRT01000531">
    <property type="protein sequence ID" value="ELU43515.1"/>
    <property type="molecule type" value="Genomic_DNA"/>
</dbReference>
<dbReference type="AlphaFoldDB" id="L8WZV1"/>
<evidence type="ECO:0000256" key="1">
    <source>
        <dbReference type="ARBA" id="ARBA00004123"/>
    </source>
</evidence>
<evidence type="ECO:0000256" key="4">
    <source>
        <dbReference type="ARBA" id="ARBA00023163"/>
    </source>
</evidence>
<comment type="caution">
    <text evidence="8">The sequence shown here is derived from an EMBL/GenBank/DDBJ whole genome shotgun (WGS) entry which is preliminary data.</text>
</comment>
<keyword evidence="3" id="KW-0805">Transcription regulation</keyword>
<dbReference type="GO" id="GO:0000981">
    <property type="term" value="F:DNA-binding transcription factor activity, RNA polymerase II-specific"/>
    <property type="evidence" value="ECO:0007669"/>
    <property type="project" value="InterPro"/>
</dbReference>
<organism evidence="8 9">
    <name type="scientific">Thanatephorus cucumeris (strain AG1-IA)</name>
    <name type="common">Rice sheath blight fungus</name>
    <name type="synonym">Rhizoctonia solani</name>
    <dbReference type="NCBI Taxonomy" id="983506"/>
    <lineage>
        <taxon>Eukaryota</taxon>
        <taxon>Fungi</taxon>
        <taxon>Dikarya</taxon>
        <taxon>Basidiomycota</taxon>
        <taxon>Agaricomycotina</taxon>
        <taxon>Agaricomycetes</taxon>
        <taxon>Cantharellales</taxon>
        <taxon>Ceratobasidiaceae</taxon>
        <taxon>Rhizoctonia</taxon>
        <taxon>Rhizoctonia solani AG-1</taxon>
    </lineage>
</organism>
<keyword evidence="4" id="KW-0804">Transcription</keyword>
<evidence type="ECO:0000256" key="3">
    <source>
        <dbReference type="ARBA" id="ARBA00023015"/>
    </source>
</evidence>
<dbReference type="STRING" id="983506.L8WZV1"/>
<dbReference type="PANTHER" id="PTHR47338:SF5">
    <property type="entry name" value="ZN(II)2CYS6 TRANSCRIPTION FACTOR (EUROFUNG)"/>
    <property type="match status" value="1"/>
</dbReference>
<evidence type="ECO:0000256" key="6">
    <source>
        <dbReference type="SAM" id="MobiDB-lite"/>
    </source>
</evidence>
<reference evidence="8 9" key="1">
    <citation type="journal article" date="2013" name="Nat. Commun.">
        <title>The evolution and pathogenic mechanisms of the rice sheath blight pathogen.</title>
        <authorList>
            <person name="Zheng A."/>
            <person name="Lin R."/>
            <person name="Xu L."/>
            <person name="Qin P."/>
            <person name="Tang C."/>
            <person name="Ai P."/>
            <person name="Zhang D."/>
            <person name="Liu Y."/>
            <person name="Sun Z."/>
            <person name="Feng H."/>
            <person name="Wang Y."/>
            <person name="Chen Y."/>
            <person name="Liang X."/>
            <person name="Fu R."/>
            <person name="Li Q."/>
            <person name="Zhang J."/>
            <person name="Yu X."/>
            <person name="Xie Z."/>
            <person name="Ding L."/>
            <person name="Guan P."/>
            <person name="Tang J."/>
            <person name="Liang Y."/>
            <person name="Wang S."/>
            <person name="Deng Q."/>
            <person name="Li S."/>
            <person name="Zhu J."/>
            <person name="Wang L."/>
            <person name="Liu H."/>
            <person name="Li P."/>
        </authorList>
    </citation>
    <scope>NUCLEOTIDE SEQUENCE [LARGE SCALE GENOMIC DNA]</scope>
    <source>
        <strain evidence="9">AG-1 IA</strain>
    </source>
</reference>
<dbReference type="Proteomes" id="UP000011668">
    <property type="component" value="Unassembled WGS sequence"/>
</dbReference>
<dbReference type="InterPro" id="IPR050815">
    <property type="entry name" value="TF_fung"/>
</dbReference>
<evidence type="ECO:0000256" key="5">
    <source>
        <dbReference type="ARBA" id="ARBA00023242"/>
    </source>
</evidence>
<dbReference type="GO" id="GO:0006351">
    <property type="term" value="P:DNA-templated transcription"/>
    <property type="evidence" value="ECO:0007669"/>
    <property type="project" value="InterPro"/>
</dbReference>
<sequence>MKDLGVSNMDDPANIALSSSSTPERDTFEQWVSAECHRRTFWILYVVESLSSAFTSRPMTFKDSQLKVRLPVDDASFEFGLRGDNPVSPIPNGSDQDLIHRRTGPSRARYVDIQYRHEPNHRAQQEGSSARAWRHGHGGHYCPFRAVFTRKSSFLGLLSYLTKCVAVMGIIAP</sequence>
<keyword evidence="5" id="KW-0539">Nucleus</keyword>
<gene>
    <name evidence="8" type="ORF">AG1IA_02449</name>
</gene>
<keyword evidence="9" id="KW-1185">Reference proteome</keyword>
<evidence type="ECO:0000313" key="9">
    <source>
        <dbReference type="Proteomes" id="UP000011668"/>
    </source>
</evidence>
<dbReference type="GO" id="GO:0008270">
    <property type="term" value="F:zinc ion binding"/>
    <property type="evidence" value="ECO:0007669"/>
    <property type="project" value="InterPro"/>
</dbReference>
<accession>L8WZV1</accession>
<dbReference type="HOGENOM" id="CLU_1548656_0_0_1"/>
<dbReference type="OrthoDB" id="2123952at2759"/>
<dbReference type="GO" id="GO:0005634">
    <property type="term" value="C:nucleus"/>
    <property type="evidence" value="ECO:0007669"/>
    <property type="project" value="UniProtKB-SubCell"/>
</dbReference>
<dbReference type="GO" id="GO:0003677">
    <property type="term" value="F:DNA binding"/>
    <property type="evidence" value="ECO:0007669"/>
    <property type="project" value="InterPro"/>
</dbReference>
<comment type="subcellular location">
    <subcellularLocation>
        <location evidence="1">Nucleus</location>
    </subcellularLocation>
</comment>
<protein>
    <submittedName>
        <fullName evidence="8">Fungal specific transcription factor domain-containing protein</fullName>
    </submittedName>
</protein>
<evidence type="ECO:0000313" key="8">
    <source>
        <dbReference type="EMBL" id="ELU43515.1"/>
    </source>
</evidence>
<dbReference type="Pfam" id="PF04082">
    <property type="entry name" value="Fungal_trans"/>
    <property type="match status" value="1"/>
</dbReference>
<keyword evidence="2" id="KW-0479">Metal-binding</keyword>
<evidence type="ECO:0000256" key="2">
    <source>
        <dbReference type="ARBA" id="ARBA00022723"/>
    </source>
</evidence>
<feature type="region of interest" description="Disordered" evidence="6">
    <location>
        <begin position="1"/>
        <end position="21"/>
    </location>
</feature>
<evidence type="ECO:0000259" key="7">
    <source>
        <dbReference type="Pfam" id="PF04082"/>
    </source>
</evidence>
<dbReference type="InterPro" id="IPR007219">
    <property type="entry name" value="XnlR_reg_dom"/>
</dbReference>
<dbReference type="CDD" id="cd12148">
    <property type="entry name" value="fungal_TF_MHR"/>
    <property type="match status" value="1"/>
</dbReference>
<feature type="domain" description="Xylanolytic transcriptional activator regulatory" evidence="7">
    <location>
        <begin position="23"/>
        <end position="86"/>
    </location>
</feature>
<dbReference type="PANTHER" id="PTHR47338">
    <property type="entry name" value="ZN(II)2CYS6 TRANSCRIPTION FACTOR (EUROFUNG)-RELATED"/>
    <property type="match status" value="1"/>
</dbReference>
<name>L8WZV1_THACA</name>